<name>A0A9W8UYV7_9HYPO</name>
<gene>
    <name evidence="2" type="ORF">NW755_009165</name>
</gene>
<comment type="caution">
    <text evidence="2">The sequence shown here is derived from an EMBL/GenBank/DDBJ whole genome shotgun (WGS) entry which is preliminary data.</text>
</comment>
<dbReference type="AlphaFoldDB" id="A0A9W8UYV7"/>
<keyword evidence="3" id="KW-1185">Reference proteome</keyword>
<reference evidence="2" key="1">
    <citation type="submission" date="2022-09" db="EMBL/GenBank/DDBJ databases">
        <title>Fusarium specimens isolated from Avocado Roots.</title>
        <authorList>
            <person name="Stajich J."/>
            <person name="Roper C."/>
            <person name="Heimlech-Rivalta G."/>
        </authorList>
    </citation>
    <scope>NUCLEOTIDE SEQUENCE</scope>
    <source>
        <strain evidence="2">A02</strain>
    </source>
</reference>
<protein>
    <submittedName>
        <fullName evidence="2">Uncharacterized protein</fullName>
    </submittedName>
</protein>
<evidence type="ECO:0000313" key="3">
    <source>
        <dbReference type="Proteomes" id="UP001152087"/>
    </source>
</evidence>
<organism evidence="2 3">
    <name type="scientific">Fusarium falciforme</name>
    <dbReference type="NCBI Taxonomy" id="195108"/>
    <lineage>
        <taxon>Eukaryota</taxon>
        <taxon>Fungi</taxon>
        <taxon>Dikarya</taxon>
        <taxon>Ascomycota</taxon>
        <taxon>Pezizomycotina</taxon>
        <taxon>Sordariomycetes</taxon>
        <taxon>Hypocreomycetidae</taxon>
        <taxon>Hypocreales</taxon>
        <taxon>Nectriaceae</taxon>
        <taxon>Fusarium</taxon>
        <taxon>Fusarium solani species complex</taxon>
    </lineage>
</organism>
<proteinExistence type="predicted"/>
<dbReference type="Proteomes" id="UP001152087">
    <property type="component" value="Unassembled WGS sequence"/>
</dbReference>
<evidence type="ECO:0000313" key="2">
    <source>
        <dbReference type="EMBL" id="KAJ4184159.1"/>
    </source>
</evidence>
<feature type="region of interest" description="Disordered" evidence="1">
    <location>
        <begin position="39"/>
        <end position="58"/>
    </location>
</feature>
<evidence type="ECO:0000256" key="1">
    <source>
        <dbReference type="SAM" id="MobiDB-lite"/>
    </source>
</evidence>
<dbReference type="EMBL" id="JAOQAV010000027">
    <property type="protein sequence ID" value="KAJ4184159.1"/>
    <property type="molecule type" value="Genomic_DNA"/>
</dbReference>
<accession>A0A9W8UYV7</accession>
<sequence length="163" mass="18068">MCVSTIRVDICHARSGFDGLGIASNSDIVFRPHYPAPWNGSDGPYQQKPVKQPRGDRRIKPRASISNHREQARSFRAGTNGWRLLGVGQVHSAGTKKTASHWKLSKAKPLSLLFQALSFWGRRLQVCFDAEQRQYPGVVGGHDRGLVSQPVQIKAPLDNKGDQ</sequence>